<dbReference type="MEROPS" id="U57.001"/>
<dbReference type="HOGENOM" id="CLU_083246_0_0_9"/>
<gene>
    <name evidence="1" type="ordered locus">Thexy_0156</name>
</gene>
<protein>
    <submittedName>
        <fullName evidence="1">Sporulation peptidase YabG</fullName>
    </submittedName>
</protein>
<dbReference type="Pfam" id="PF05582">
    <property type="entry name" value="Peptidase_U57"/>
    <property type="match status" value="1"/>
</dbReference>
<dbReference type="NCBIfam" id="TIGR02855">
    <property type="entry name" value="spore_yabG"/>
    <property type="match status" value="1"/>
</dbReference>
<dbReference type="STRING" id="858215.Thexy_0156"/>
<dbReference type="InterPro" id="IPR008764">
    <property type="entry name" value="Peptidase_U57"/>
</dbReference>
<dbReference type="PIRSF" id="PIRSF011575">
    <property type="entry name" value="YabG"/>
    <property type="match status" value="1"/>
</dbReference>
<dbReference type="eggNOG" id="ENOG502Z7P7">
    <property type="taxonomic scope" value="Bacteria"/>
</dbReference>
<reference evidence="1" key="1">
    <citation type="submission" date="2011-05" db="EMBL/GenBank/DDBJ databases">
        <title>Complete sequence of Thermoanaerobacterium xylanolyticum LX-11.</title>
        <authorList>
            <consortium name="US DOE Joint Genome Institute"/>
            <person name="Lucas S."/>
            <person name="Han J."/>
            <person name="Lapidus A."/>
            <person name="Cheng J.-F."/>
            <person name="Goodwin L."/>
            <person name="Pitluck S."/>
            <person name="Peters L."/>
            <person name="Mikhailova N."/>
            <person name="Lu M."/>
            <person name="Han C."/>
            <person name="Tapia R."/>
            <person name="Land M."/>
            <person name="Hauser L."/>
            <person name="Kyrpides N."/>
            <person name="Ivanova N."/>
            <person name="Pagani I."/>
            <person name="Hemme C."/>
            <person name="Woyke T."/>
        </authorList>
    </citation>
    <scope>NUCLEOTIDE SEQUENCE</scope>
    <source>
        <strain evidence="1">LX-11</strain>
    </source>
</reference>
<evidence type="ECO:0000313" key="2">
    <source>
        <dbReference type="Proteomes" id="UP000007239"/>
    </source>
</evidence>
<keyword evidence="2" id="KW-1185">Reference proteome</keyword>
<evidence type="ECO:0000313" key="1">
    <source>
        <dbReference type="EMBL" id="AEF16216.1"/>
    </source>
</evidence>
<dbReference type="KEGG" id="txy:Thexy_0156"/>
<dbReference type="Proteomes" id="UP000007239">
    <property type="component" value="Chromosome"/>
</dbReference>
<accession>F6BFD8</accession>
<dbReference type="AlphaFoldDB" id="F6BFD8"/>
<organism evidence="1 2">
    <name type="scientific">Thermoanaerobacterium xylanolyticum (strain ATCC 49914 / DSM 7097 / LX-11)</name>
    <dbReference type="NCBI Taxonomy" id="858215"/>
    <lineage>
        <taxon>Bacteria</taxon>
        <taxon>Bacillati</taxon>
        <taxon>Bacillota</taxon>
        <taxon>Clostridia</taxon>
        <taxon>Thermoanaerobacterales</taxon>
        <taxon>Thermoanaerobacteraceae</taxon>
        <taxon>Thermoanaerobacterium</taxon>
    </lineage>
</organism>
<proteinExistence type="predicted"/>
<name>F6BFD8_THEXL</name>
<sequence>MPFKVNDIVVRKSHGFDLLFKVIDVIENRGTRHYLLHGLNMRIIADAPEDDLMPASLTRINEYDEPYQKKANYLIKKIAQSKDFRKSNVMRSNRSEPYGKPGTVLHIDGDEGYLNICLDAYKKANIIAYGEIVDEKEQPDKVVALLNKYKPDILVLTGHDGVKNTRNYSDLNNYRNSKYFVEAVKKARSYEPSLDDLVIFAGACQSNYEALISSGANYASSPERVLIHCLDPVLVCEKVAYAHINEIVKIEELIQDTITGSAGIGGLQTMGKFRYGVPKAKF</sequence>
<dbReference type="EMBL" id="CP002739">
    <property type="protein sequence ID" value="AEF16216.1"/>
    <property type="molecule type" value="Genomic_DNA"/>
</dbReference>
<dbReference type="RefSeq" id="WP_013786977.1">
    <property type="nucleotide sequence ID" value="NC_015555.1"/>
</dbReference>